<dbReference type="Proteomes" id="UP000050909">
    <property type="component" value="Unassembled WGS sequence"/>
</dbReference>
<reference evidence="1 2" key="1">
    <citation type="journal article" date="2015" name="Genome Announc.">
        <title>Expanding the biotechnology potential of lactobacilli through comparative genomics of 213 strains and associated genera.</title>
        <authorList>
            <person name="Sun Z."/>
            <person name="Harris H.M."/>
            <person name="McCann A."/>
            <person name="Guo C."/>
            <person name="Argimon S."/>
            <person name="Zhang W."/>
            <person name="Yang X."/>
            <person name="Jeffery I.B."/>
            <person name="Cooney J.C."/>
            <person name="Kagawa T.F."/>
            <person name="Liu W."/>
            <person name="Song Y."/>
            <person name="Salvetti E."/>
            <person name="Wrobel A."/>
            <person name="Rasinkangas P."/>
            <person name="Parkhill J."/>
            <person name="Rea M.C."/>
            <person name="O'Sullivan O."/>
            <person name="Ritari J."/>
            <person name="Douillard F.P."/>
            <person name="Paul Ross R."/>
            <person name="Yang R."/>
            <person name="Briner A.E."/>
            <person name="Felis G.E."/>
            <person name="de Vos W.M."/>
            <person name="Barrangou R."/>
            <person name="Klaenhammer T.R."/>
            <person name="Caufield P.W."/>
            <person name="Cui Y."/>
            <person name="Zhang H."/>
            <person name="O'Toole P.W."/>
        </authorList>
    </citation>
    <scope>NUCLEOTIDE SEQUENCE [LARGE SCALE GENOMIC DNA]</scope>
    <source>
        <strain evidence="1 2">DSM 20534</strain>
    </source>
</reference>
<evidence type="ECO:0008006" key="3">
    <source>
        <dbReference type="Google" id="ProtNLM"/>
    </source>
</evidence>
<comment type="caution">
    <text evidence="1">The sequence shown here is derived from an EMBL/GenBank/DDBJ whole genome shotgun (WGS) entry which is preliminary data.</text>
</comment>
<accession>A0A0R1GU99</accession>
<dbReference type="AlphaFoldDB" id="A0A0R1GU99"/>
<evidence type="ECO:0000313" key="1">
    <source>
        <dbReference type="EMBL" id="KRK37789.1"/>
    </source>
</evidence>
<keyword evidence="2" id="KW-1185">Reference proteome</keyword>
<evidence type="ECO:0000313" key="2">
    <source>
        <dbReference type="Proteomes" id="UP000050909"/>
    </source>
</evidence>
<organism evidence="1 2">
    <name type="scientific">Amylolactobacillus amylotrophicus DSM 20534</name>
    <dbReference type="NCBI Taxonomy" id="1423722"/>
    <lineage>
        <taxon>Bacteria</taxon>
        <taxon>Bacillati</taxon>
        <taxon>Bacillota</taxon>
        <taxon>Bacilli</taxon>
        <taxon>Lactobacillales</taxon>
        <taxon>Lactobacillaceae</taxon>
        <taxon>Amylolactobacillus</taxon>
    </lineage>
</organism>
<dbReference type="RefSeq" id="WP_056947283.1">
    <property type="nucleotide sequence ID" value="NZ_AZCV01000003.1"/>
</dbReference>
<dbReference type="PANTHER" id="PTHR38455">
    <property type="entry name" value="HYPOTHETICAL CYTOSOLIC PROTEIN"/>
    <property type="match status" value="1"/>
</dbReference>
<dbReference type="EMBL" id="AZCV01000003">
    <property type="protein sequence ID" value="KRK37789.1"/>
    <property type="molecule type" value="Genomic_DNA"/>
</dbReference>
<dbReference type="PATRIC" id="fig|1423722.3.peg.1145"/>
<sequence>MFNLGDTVKMKKPHACGANNWEVIRLGADIKLKCMGCGHIVMLPRSAFVKKMKEVLLSGDAAKNANPENYVDVAKKRPDQIEGV</sequence>
<name>A0A0R1GU99_9LACO</name>
<dbReference type="InterPro" id="IPR009296">
    <property type="entry name" value="DUF951"/>
</dbReference>
<dbReference type="PANTHER" id="PTHR38455:SF1">
    <property type="entry name" value="DUF951 DOMAIN-CONTAINING PROTEIN"/>
    <property type="match status" value="1"/>
</dbReference>
<protein>
    <recommendedName>
        <fullName evidence="3">DUF951 domain-containing protein</fullName>
    </recommendedName>
</protein>
<gene>
    <name evidence="1" type="ORF">FC62_GL001123</name>
</gene>
<dbReference type="Pfam" id="PF06107">
    <property type="entry name" value="DUF951"/>
    <property type="match status" value="1"/>
</dbReference>
<proteinExistence type="predicted"/>